<dbReference type="Proteomes" id="UP000183208">
    <property type="component" value="Unassembled WGS sequence"/>
</dbReference>
<organism evidence="2 3">
    <name type="scientific">Bradyrhizobium lablabi</name>
    <dbReference type="NCBI Taxonomy" id="722472"/>
    <lineage>
        <taxon>Bacteria</taxon>
        <taxon>Pseudomonadati</taxon>
        <taxon>Pseudomonadota</taxon>
        <taxon>Alphaproteobacteria</taxon>
        <taxon>Hyphomicrobiales</taxon>
        <taxon>Nitrobacteraceae</taxon>
        <taxon>Bradyrhizobium</taxon>
    </lineage>
</organism>
<dbReference type="PANTHER" id="PTHR43796:SF2">
    <property type="entry name" value="CARBOXYNORSPERMIDINE SYNTHASE"/>
    <property type="match status" value="1"/>
</dbReference>
<dbReference type="Pfam" id="PF03435">
    <property type="entry name" value="Sacchrp_dh_NADP"/>
    <property type="match status" value="1"/>
</dbReference>
<protein>
    <submittedName>
        <fullName evidence="2">Saccharopine dehydrogenase, NADP-dependent</fullName>
    </submittedName>
</protein>
<evidence type="ECO:0000259" key="1">
    <source>
        <dbReference type="Pfam" id="PF03435"/>
    </source>
</evidence>
<dbReference type="InterPro" id="IPR005097">
    <property type="entry name" value="Sacchrp_dh_NADP-bd"/>
</dbReference>
<dbReference type="SUPFAM" id="SSF51735">
    <property type="entry name" value="NAD(P)-binding Rossmann-fold domains"/>
    <property type="match status" value="1"/>
</dbReference>
<dbReference type="Gene3D" id="3.30.360.10">
    <property type="entry name" value="Dihydrodipicolinate Reductase, domain 2"/>
    <property type="match status" value="1"/>
</dbReference>
<dbReference type="OrthoDB" id="5414718at2"/>
<proteinExistence type="predicted"/>
<sequence length="393" mass="40993">MRVVVLGGAGGMGRAAVRVAVELDFVCEVVVADRHFAGAEEVAARHRGRARPVRVDVRDERALAGLLDGADVVMNASGPFFELGVPVLEGAIAAGAHYLDICDDWEPTLEMLQLDARAKARGVTAVLGMGASPGLTNLLAVTAARALERPRELLTGWSIDGAEETTGHGKSPSDEPSAALVHWMQQLSGEIRIHSGGAAALVKPLQRREIDFPNIGRIAVWTVGHPEAVTLPRVFAGLQACANVMTGANERTFAGLRALQTLVDSKILSLKEAARELRKSDNGSGAERGRSGAVTDRPSLFGWASGEKAGQAVICAASLRGLPPGGMAGVTGVPLGLALHLFARAATRPPVGVLTPEEVIDPAWFFDLFAPYCGFASGADLVAIGEQAVDNGG</sequence>
<dbReference type="AlphaFoldDB" id="A0A1H4QWI7"/>
<dbReference type="Gene3D" id="3.40.50.720">
    <property type="entry name" value="NAD(P)-binding Rossmann-like Domain"/>
    <property type="match status" value="1"/>
</dbReference>
<dbReference type="PANTHER" id="PTHR43796">
    <property type="entry name" value="CARBOXYNORSPERMIDINE SYNTHASE"/>
    <property type="match status" value="1"/>
</dbReference>
<evidence type="ECO:0000313" key="2">
    <source>
        <dbReference type="EMBL" id="SEC23995.1"/>
    </source>
</evidence>
<name>A0A1H4QWI7_9BRAD</name>
<dbReference type="InterPro" id="IPR036291">
    <property type="entry name" value="NAD(P)-bd_dom_sf"/>
</dbReference>
<gene>
    <name evidence="2" type="ORF">SAMN05444171_0964</name>
</gene>
<feature type="domain" description="Saccharopine dehydrogenase NADP binding" evidence="1">
    <location>
        <begin position="3"/>
        <end position="126"/>
    </location>
</feature>
<reference evidence="2 3" key="1">
    <citation type="submission" date="2016-10" db="EMBL/GenBank/DDBJ databases">
        <authorList>
            <person name="de Groot N.N."/>
        </authorList>
    </citation>
    <scope>NUCLEOTIDE SEQUENCE [LARGE SCALE GENOMIC DNA]</scope>
    <source>
        <strain evidence="2 3">GAS522</strain>
    </source>
</reference>
<dbReference type="RefSeq" id="WP_083387534.1">
    <property type="nucleotide sequence ID" value="NZ_FNTI01000001.1"/>
</dbReference>
<dbReference type="EMBL" id="FNTI01000001">
    <property type="protein sequence ID" value="SEC23995.1"/>
    <property type="molecule type" value="Genomic_DNA"/>
</dbReference>
<evidence type="ECO:0000313" key="3">
    <source>
        <dbReference type="Proteomes" id="UP000183208"/>
    </source>
</evidence>
<accession>A0A1H4QWI7</accession>